<feature type="coiled-coil region" evidence="1">
    <location>
        <begin position="12"/>
        <end position="42"/>
    </location>
</feature>
<dbReference type="PROSITE" id="PS50980">
    <property type="entry name" value="COA_CT_NTER"/>
    <property type="match status" value="1"/>
</dbReference>
<dbReference type="PANTHER" id="PTHR22855">
    <property type="entry name" value="ACETYL, PROPIONYL, PYRUVATE, AND GLUTACONYL CARBOXYLASE-RELATED"/>
    <property type="match status" value="1"/>
</dbReference>
<dbReference type="InterPro" id="IPR011762">
    <property type="entry name" value="COA_CT_N"/>
</dbReference>
<dbReference type="InterPro" id="IPR029045">
    <property type="entry name" value="ClpP/crotonase-like_dom_sf"/>
</dbReference>
<evidence type="ECO:0000313" key="4">
    <source>
        <dbReference type="EMBL" id="TKB50505.1"/>
    </source>
</evidence>
<dbReference type="OrthoDB" id="9803706at2"/>
<reference evidence="4 5" key="1">
    <citation type="submission" date="2019-04" db="EMBL/GenBank/DDBJ databases">
        <authorList>
            <person name="Hwang J.C."/>
        </authorList>
    </citation>
    <scope>NUCLEOTIDE SEQUENCE [LARGE SCALE GENOMIC DNA]</scope>
    <source>
        <strain evidence="4 5">IMCC35001</strain>
    </source>
</reference>
<dbReference type="InterPro" id="IPR011763">
    <property type="entry name" value="COA_CT_C"/>
</dbReference>
<dbReference type="Pfam" id="PF01039">
    <property type="entry name" value="Carboxyl_trans"/>
    <property type="match status" value="1"/>
</dbReference>
<dbReference type="GO" id="GO:0016874">
    <property type="term" value="F:ligase activity"/>
    <property type="evidence" value="ECO:0007669"/>
    <property type="project" value="InterPro"/>
</dbReference>
<organism evidence="4 5">
    <name type="scientific">Ferrimonas sediminicola</name>
    <dbReference type="NCBI Taxonomy" id="2569538"/>
    <lineage>
        <taxon>Bacteria</taxon>
        <taxon>Pseudomonadati</taxon>
        <taxon>Pseudomonadota</taxon>
        <taxon>Gammaproteobacteria</taxon>
        <taxon>Alteromonadales</taxon>
        <taxon>Ferrimonadaceae</taxon>
        <taxon>Ferrimonas</taxon>
    </lineage>
</organism>
<accession>A0A4U1BGY8</accession>
<dbReference type="EMBL" id="SWCI01000002">
    <property type="protein sequence ID" value="TKB50505.1"/>
    <property type="molecule type" value="Genomic_DNA"/>
</dbReference>
<dbReference type="SUPFAM" id="SSF52096">
    <property type="entry name" value="ClpP/crotonase"/>
    <property type="match status" value="2"/>
</dbReference>
<keyword evidence="5" id="KW-1185">Reference proteome</keyword>
<gene>
    <name evidence="4" type="ORF">FCL40_04975</name>
</gene>
<sequence>MTPIRSQLQMGSAEARANRSAMEQALERVQQAIALVEDAAESTRPRYQARNMLMPRDRLSLLLDRDAPFLELGSLAGYRMDDDRDGRGAGGGCIAGLGRIRGIPCVVVVDNFAVKGGTVSPMGLKKKLRMQQIALENHLPLVTLAQSGGANLNYAAETFVEGGRAFANQARLSAAGIPQLTLVHGSATAGGAYQPGLSDCVIMVRGQATMYLAGPHLLKAATGEVADDESLGGAEMHLGQAGSGEYLAEDDRDAIRQARALLPLLAQRFLLPSHPPGQPPRYPAEELLAIVPGDPRRPYDVREILARLADDSGFIDFKTGYDRQTVCGHMALDGQALGVIGNNGPITAQGAAKAAQFIQLCQQGDLPLLFVHNTTGFMVGTRAEQSGIIKHGSRLIQAVANATVPKLSLMVGGSYGAGNYAMCGRGLDPRFILAWPNSRTAVMGPVQAGQVLRSVTQARMARAGQVDPEALDALQRQTEAMMEAASTSLACSARLWDDAIIDPRETRSHLSLLLRLCLTTAQRPLTPTSFGVSR</sequence>
<dbReference type="InterPro" id="IPR045190">
    <property type="entry name" value="MCCB/AccD1-like"/>
</dbReference>
<dbReference type="InterPro" id="IPR034733">
    <property type="entry name" value="AcCoA_carboxyl_beta"/>
</dbReference>
<evidence type="ECO:0000313" key="5">
    <source>
        <dbReference type="Proteomes" id="UP000305674"/>
    </source>
</evidence>
<dbReference type="RefSeq" id="WP_136851940.1">
    <property type="nucleotide sequence ID" value="NZ_SWCI01000002.1"/>
</dbReference>
<comment type="caution">
    <text evidence="4">The sequence shown here is derived from an EMBL/GenBank/DDBJ whole genome shotgun (WGS) entry which is preliminary data.</text>
</comment>
<name>A0A4U1BGY8_9GAMM</name>
<dbReference type="Proteomes" id="UP000305674">
    <property type="component" value="Unassembled WGS sequence"/>
</dbReference>
<dbReference type="PROSITE" id="PS50989">
    <property type="entry name" value="COA_CT_CTER"/>
    <property type="match status" value="1"/>
</dbReference>
<feature type="domain" description="CoA carboxyltransferase C-terminal" evidence="3">
    <location>
        <begin position="279"/>
        <end position="518"/>
    </location>
</feature>
<evidence type="ECO:0000256" key="1">
    <source>
        <dbReference type="SAM" id="Coils"/>
    </source>
</evidence>
<dbReference type="Gene3D" id="3.90.226.10">
    <property type="entry name" value="2-enoyl-CoA Hydratase, Chain A, domain 1"/>
    <property type="match status" value="2"/>
</dbReference>
<feature type="domain" description="CoA carboxyltransferase N-terminal" evidence="2">
    <location>
        <begin position="22"/>
        <end position="277"/>
    </location>
</feature>
<keyword evidence="1" id="KW-0175">Coiled coil</keyword>
<evidence type="ECO:0000259" key="3">
    <source>
        <dbReference type="PROSITE" id="PS50989"/>
    </source>
</evidence>
<dbReference type="PANTHER" id="PTHR22855:SF46">
    <property type="entry name" value="METHYLCROTONOYL-COA CARBOXYLASE"/>
    <property type="match status" value="1"/>
</dbReference>
<dbReference type="FunFam" id="3.90.226.10:FF:000021">
    <property type="entry name" value="Acetyl-CoA carboxylase carboxyltransferase subunit"/>
    <property type="match status" value="1"/>
</dbReference>
<protein>
    <submittedName>
        <fullName evidence="4">Acyl-CoA carboxylase subunit beta</fullName>
    </submittedName>
</protein>
<evidence type="ECO:0000259" key="2">
    <source>
        <dbReference type="PROSITE" id="PS50980"/>
    </source>
</evidence>
<proteinExistence type="predicted"/>
<dbReference type="AlphaFoldDB" id="A0A4U1BGY8"/>